<dbReference type="Proteomes" id="UP001144036">
    <property type="component" value="Unassembled WGS sequence"/>
</dbReference>
<gene>
    <name evidence="2" type="ORF">OUY22_30950</name>
</gene>
<sequence length="283" mass="29934">MAETEPRAVVDAHLAAWESGDPAAVAASAASYADPDSGGVLTGDALTAHAARMLACFPGPRFQVDRVTADAGAATVSWTLRAGHRAAYLGLPATNGAVTVSGADLVTLDQDGAHVRRTYDRLALAESLGYAARFVPAADDTREYGLSARVPMDRTDRPGALVLTWLQIRDDAEAADVDLLSVEIVKSLRATRGFLGATTFDAGDRKFTLSAFDRPESLRAVHARPHQRAMRRFFRSGLCARVHTSVWYAASARDYARCPGCAAVVADGAACACGWTPEQAATL</sequence>
<evidence type="ECO:0000313" key="3">
    <source>
        <dbReference type="Proteomes" id="UP001144036"/>
    </source>
</evidence>
<evidence type="ECO:0000259" key="1">
    <source>
        <dbReference type="Pfam" id="PF12680"/>
    </source>
</evidence>
<evidence type="ECO:0000313" key="2">
    <source>
        <dbReference type="EMBL" id="MDA0637849.1"/>
    </source>
</evidence>
<accession>A0ABT4SL52</accession>
<organism evidence="2 3">
    <name type="scientific">Nonomuraea corallina</name>
    <dbReference type="NCBI Taxonomy" id="2989783"/>
    <lineage>
        <taxon>Bacteria</taxon>
        <taxon>Bacillati</taxon>
        <taxon>Actinomycetota</taxon>
        <taxon>Actinomycetes</taxon>
        <taxon>Streptosporangiales</taxon>
        <taxon>Streptosporangiaceae</taxon>
        <taxon>Nonomuraea</taxon>
    </lineage>
</organism>
<dbReference type="Gene3D" id="3.10.450.50">
    <property type="match status" value="1"/>
</dbReference>
<name>A0ABT4SL52_9ACTN</name>
<dbReference type="EMBL" id="JAPNNL010000183">
    <property type="protein sequence ID" value="MDA0637849.1"/>
    <property type="molecule type" value="Genomic_DNA"/>
</dbReference>
<dbReference type="InterPro" id="IPR037401">
    <property type="entry name" value="SnoaL-like"/>
</dbReference>
<reference evidence="2" key="1">
    <citation type="submission" date="2022-11" db="EMBL/GenBank/DDBJ databases">
        <title>Nonomuraea corallina sp. nov., a new species of the genus Nonomuraea isolated from sea side sediment in Thai sea.</title>
        <authorList>
            <person name="Ngamcharungchit C."/>
            <person name="Matsumoto A."/>
            <person name="Suriyachadkun C."/>
            <person name="Panbangred W."/>
            <person name="Inahashi Y."/>
            <person name="Intra B."/>
        </authorList>
    </citation>
    <scope>NUCLEOTIDE SEQUENCE</scope>
    <source>
        <strain evidence="2">MCN248</strain>
    </source>
</reference>
<dbReference type="Pfam" id="PF12680">
    <property type="entry name" value="SnoaL_2"/>
    <property type="match status" value="1"/>
</dbReference>
<protein>
    <submittedName>
        <fullName evidence="2">Ester cyclase</fullName>
    </submittedName>
</protein>
<dbReference type="RefSeq" id="WP_270158762.1">
    <property type="nucleotide sequence ID" value="NZ_JAPNNL010000183.1"/>
</dbReference>
<comment type="caution">
    <text evidence="2">The sequence shown here is derived from an EMBL/GenBank/DDBJ whole genome shotgun (WGS) entry which is preliminary data.</text>
</comment>
<dbReference type="SUPFAM" id="SSF54427">
    <property type="entry name" value="NTF2-like"/>
    <property type="match status" value="1"/>
</dbReference>
<feature type="domain" description="SnoaL-like" evidence="1">
    <location>
        <begin position="10"/>
        <end position="113"/>
    </location>
</feature>
<keyword evidence="3" id="KW-1185">Reference proteome</keyword>
<dbReference type="InterPro" id="IPR032710">
    <property type="entry name" value="NTF2-like_dom_sf"/>
</dbReference>
<proteinExistence type="predicted"/>